<evidence type="ECO:0000256" key="2">
    <source>
        <dbReference type="ARBA" id="ARBA00022475"/>
    </source>
</evidence>
<organism evidence="9 10">
    <name type="scientific">Limnothrix redekei LRLZ20PSL1</name>
    <dbReference type="NCBI Taxonomy" id="3112953"/>
    <lineage>
        <taxon>Bacteria</taxon>
        <taxon>Bacillati</taxon>
        <taxon>Cyanobacteriota</taxon>
        <taxon>Cyanophyceae</taxon>
        <taxon>Pseudanabaenales</taxon>
        <taxon>Pseudanabaenaceae</taxon>
        <taxon>Limnothrix</taxon>
    </lineage>
</organism>
<dbReference type="EMBL" id="JAZAQF010000059">
    <property type="protein sequence ID" value="MFG3818143.1"/>
    <property type="molecule type" value="Genomic_DNA"/>
</dbReference>
<evidence type="ECO:0000313" key="10">
    <source>
        <dbReference type="Proteomes" id="UP001604335"/>
    </source>
</evidence>
<keyword evidence="2" id="KW-1003">Cell membrane</keyword>
<feature type="transmembrane region" description="Helical" evidence="8">
    <location>
        <begin position="146"/>
        <end position="164"/>
    </location>
</feature>
<keyword evidence="5 8" id="KW-0812">Transmembrane</keyword>
<reference evidence="10" key="1">
    <citation type="journal article" date="2024" name="Algal Res.">
        <title>Biochemical, toxicological and genomic investigation of a high-biomass producing Limnothrix strain isolated from Italian shallow drinking water reservoir.</title>
        <authorList>
            <person name="Simonazzi M."/>
            <person name="Shishido T.K."/>
            <person name="Delbaje E."/>
            <person name="Wahlsten M."/>
            <person name="Fewer D.P."/>
            <person name="Sivonen K."/>
            <person name="Pezzolesi L."/>
            <person name="Pistocchi R."/>
        </authorList>
    </citation>
    <scope>NUCLEOTIDE SEQUENCE [LARGE SCALE GENOMIC DNA]</scope>
    <source>
        <strain evidence="10">LRLZ20PSL1</strain>
    </source>
</reference>
<dbReference type="Proteomes" id="UP001604335">
    <property type="component" value="Unassembled WGS sequence"/>
</dbReference>
<evidence type="ECO:0000256" key="7">
    <source>
        <dbReference type="ARBA" id="ARBA00023136"/>
    </source>
</evidence>
<dbReference type="PANTHER" id="PTHR33908">
    <property type="entry name" value="MANNOSYLTRANSFERASE YKCB-RELATED"/>
    <property type="match status" value="1"/>
</dbReference>
<comment type="caution">
    <text evidence="9">The sequence shown here is derived from an EMBL/GenBank/DDBJ whole genome shotgun (WGS) entry which is preliminary data.</text>
</comment>
<evidence type="ECO:0000256" key="4">
    <source>
        <dbReference type="ARBA" id="ARBA00022679"/>
    </source>
</evidence>
<name>A0ABW7CAE7_9CYAN</name>
<evidence type="ECO:0000256" key="8">
    <source>
        <dbReference type="SAM" id="Phobius"/>
    </source>
</evidence>
<keyword evidence="4 9" id="KW-0808">Transferase</keyword>
<dbReference type="InterPro" id="IPR050297">
    <property type="entry name" value="LipidA_mod_glycosyltrf_83"/>
</dbReference>
<feature type="transmembrane region" description="Helical" evidence="8">
    <location>
        <begin position="116"/>
        <end position="134"/>
    </location>
</feature>
<feature type="transmembrane region" description="Helical" evidence="8">
    <location>
        <begin position="209"/>
        <end position="236"/>
    </location>
</feature>
<sequence>MNPTRSSASSWQTVIRWVAIGCVVLGIGLRLWAIDHNILWHDEVLTAVSAAGHRLPVLQAREFANKLVMQPELVAYLGPKGQPWHTVFASVIGNPEHPPLYYLLTRFWMECFGSSALALRSLPTIFGLAVFPALYWVCWELTRSPLVGWVAMALVALSPFHVLYGREVREYSLWAALLLVLGALLLRALRLTERAATWGDRVRAWWPYSLVLALGLYTSLLTVYVSVGQGLYVLWLDRGRLGWRVRSLILAGLAGGLLFLPWALVLLNHWEAARQLTAWMTAYEEPRIQVLRRLVIQVLRGFTDWVPVGAGWWGAGLFCAIALGVLIWLQRQFPLRVSGWVLTLTLVSTSLLVIPDLFDGGLRSISTRYWTPTYLGLQIALAILIAQSLTQGQTLRRSLAAIGASLLLTISLNGSWQLITATTNWAKGISVSLPAFAEQINAAANPLVIADGFGYRIGNTIALALRLRPNVPFYLVSDFRQVNPGDLQLLKTAIGQITPPISDLYVLNLMPPFREAIEAELKGQIQPLGGDNMAWLDQLQLPSPIAAQKPMPLNSNLEQFNL</sequence>
<keyword evidence="3 9" id="KW-0328">Glycosyltransferase</keyword>
<feature type="transmembrane region" description="Helical" evidence="8">
    <location>
        <begin position="369"/>
        <end position="386"/>
    </location>
</feature>
<feature type="transmembrane region" description="Helical" evidence="8">
    <location>
        <begin position="248"/>
        <end position="270"/>
    </location>
</feature>
<feature type="transmembrane region" description="Helical" evidence="8">
    <location>
        <begin position="398"/>
        <end position="419"/>
    </location>
</feature>
<gene>
    <name evidence="9" type="ORF">VPK24_10895</name>
</gene>
<protein>
    <submittedName>
        <fullName evidence="9">Glycosyltransferase family 39 protein</fullName>
        <ecNumber evidence="9">2.4.-.-</ecNumber>
    </submittedName>
</protein>
<feature type="transmembrane region" description="Helical" evidence="8">
    <location>
        <begin position="310"/>
        <end position="330"/>
    </location>
</feature>
<dbReference type="RefSeq" id="WP_393013133.1">
    <property type="nucleotide sequence ID" value="NZ_JAZAQF010000059.1"/>
</dbReference>
<feature type="transmembrane region" description="Helical" evidence="8">
    <location>
        <begin position="337"/>
        <end position="357"/>
    </location>
</feature>
<dbReference type="GO" id="GO:0016757">
    <property type="term" value="F:glycosyltransferase activity"/>
    <property type="evidence" value="ECO:0007669"/>
    <property type="project" value="UniProtKB-KW"/>
</dbReference>
<keyword evidence="6 8" id="KW-1133">Transmembrane helix</keyword>
<dbReference type="EC" id="2.4.-.-" evidence="9"/>
<accession>A0ABW7CAE7</accession>
<evidence type="ECO:0000256" key="5">
    <source>
        <dbReference type="ARBA" id="ARBA00022692"/>
    </source>
</evidence>
<evidence type="ECO:0000256" key="6">
    <source>
        <dbReference type="ARBA" id="ARBA00022989"/>
    </source>
</evidence>
<comment type="subcellular location">
    <subcellularLocation>
        <location evidence="1">Cell membrane</location>
        <topology evidence="1">Multi-pass membrane protein</topology>
    </subcellularLocation>
</comment>
<dbReference type="PANTHER" id="PTHR33908:SF11">
    <property type="entry name" value="MEMBRANE PROTEIN"/>
    <property type="match status" value="1"/>
</dbReference>
<keyword evidence="7 8" id="KW-0472">Membrane</keyword>
<evidence type="ECO:0000256" key="3">
    <source>
        <dbReference type="ARBA" id="ARBA00022676"/>
    </source>
</evidence>
<proteinExistence type="predicted"/>
<feature type="transmembrane region" description="Helical" evidence="8">
    <location>
        <begin position="14"/>
        <end position="33"/>
    </location>
</feature>
<feature type="transmembrane region" description="Helical" evidence="8">
    <location>
        <begin position="171"/>
        <end position="189"/>
    </location>
</feature>
<evidence type="ECO:0000256" key="1">
    <source>
        <dbReference type="ARBA" id="ARBA00004651"/>
    </source>
</evidence>
<keyword evidence="10" id="KW-1185">Reference proteome</keyword>
<evidence type="ECO:0000313" key="9">
    <source>
        <dbReference type="EMBL" id="MFG3818143.1"/>
    </source>
</evidence>